<dbReference type="PROSITE" id="PS51257">
    <property type="entry name" value="PROKAR_LIPOPROTEIN"/>
    <property type="match status" value="1"/>
</dbReference>
<dbReference type="Gene3D" id="1.25.40.390">
    <property type="match status" value="1"/>
</dbReference>
<organism evidence="1 2">
    <name type="scientific">Zunongwangia atlantica 22II14-10F7</name>
    <dbReference type="NCBI Taxonomy" id="1185767"/>
    <lineage>
        <taxon>Bacteria</taxon>
        <taxon>Pseudomonadati</taxon>
        <taxon>Bacteroidota</taxon>
        <taxon>Flavobacteriia</taxon>
        <taxon>Flavobacteriales</taxon>
        <taxon>Flavobacteriaceae</taxon>
        <taxon>Zunongwangia</taxon>
    </lineage>
</organism>
<dbReference type="SUPFAM" id="SSF48452">
    <property type="entry name" value="TPR-like"/>
    <property type="match status" value="1"/>
</dbReference>
<dbReference type="AlphaFoldDB" id="A0A1Y1SZF6"/>
<dbReference type="InterPro" id="IPR011990">
    <property type="entry name" value="TPR-like_helical_dom_sf"/>
</dbReference>
<dbReference type="GO" id="GO:0009279">
    <property type="term" value="C:cell outer membrane"/>
    <property type="evidence" value="ECO:0007669"/>
    <property type="project" value="UniProtKB-SubCell"/>
</dbReference>
<dbReference type="STRING" id="1185767.IIF7_17507"/>
<dbReference type="RefSeq" id="WP_084842983.1">
    <property type="nucleotide sequence ID" value="NZ_JBHSYH010000009.1"/>
</dbReference>
<name>A0A1Y1SZF6_9FLAO</name>
<sequence>MKLKQKYNLFSFSTLIISAALFISCSDYLEVEPKDRLVEEQAFLDVYDADAAVIGIYGKFLTIADKYVILNELRADLLSTTMNSEPQLNEIQIHEVSENNSYANPREFYELINNCNDVLRNFDIMLSQNRLTENEYEQRYSDIGALRSWLYLQVGIHYGNIPYITEPIENIDDVKNRSRYPRISFDQLLDELINFTNTLSYLTPYSSENSIITDLDGHNTSKFFINKECLLGDINLWKGNYTEAASHYKNVMNSTDDWDIYRMPFSFPNAEGIAVEYLRYRDQDTRSLINSKTDGWGSMFVRDRDDLWNTEWIWSLPFDSNFSPENPFIDLFSMQGGEYQLKPSQQVINLWNNQTQLNGFPYDARGRRFSYFTVNEQPVVKKYLYNYIDLETQMPVDIFNRDGRWYLYRAAKMHLRFAEAANRDEEHRLANALLNSGIQSAYTVEGAIDKTDIEQTHLPFPYDFDARNGDFPRYRSTWHRNTGVRGRAYVRPVPVVGDSLISIENNIIEEAALELAFEGNRWGDLVRIALRRNDPSFLADKIYSKLAAENNPQATSIRSKLMNPNNWYLPFEWETEEE</sequence>
<protein>
    <submittedName>
        <fullName evidence="1">Uncharacterized protein</fullName>
    </submittedName>
</protein>
<dbReference type="Proteomes" id="UP000192746">
    <property type="component" value="Unassembled WGS sequence"/>
</dbReference>
<proteinExistence type="predicted"/>
<dbReference type="EMBL" id="ARYN01000018">
    <property type="protein sequence ID" value="ORL44141.1"/>
    <property type="molecule type" value="Genomic_DNA"/>
</dbReference>
<dbReference type="OrthoDB" id="5694214at2"/>
<keyword evidence="2" id="KW-1185">Reference proteome</keyword>
<gene>
    <name evidence="1" type="ORF">IIF7_17507</name>
</gene>
<evidence type="ECO:0000313" key="1">
    <source>
        <dbReference type="EMBL" id="ORL44141.1"/>
    </source>
</evidence>
<reference evidence="1 2" key="1">
    <citation type="submission" date="2013-04" db="EMBL/GenBank/DDBJ databases">
        <title>Zunongwangia sp. 22II14-10F7 Genome Sequencing.</title>
        <authorList>
            <person name="Lai Q."/>
            <person name="Shao Z."/>
        </authorList>
    </citation>
    <scope>NUCLEOTIDE SEQUENCE [LARGE SCALE GENOMIC DNA]</scope>
    <source>
        <strain evidence="1 2">22II14-10F7</strain>
    </source>
</reference>
<accession>A0A1Y1SZF6</accession>
<comment type="caution">
    <text evidence="1">The sequence shown here is derived from an EMBL/GenBank/DDBJ whole genome shotgun (WGS) entry which is preliminary data.</text>
</comment>
<evidence type="ECO:0000313" key="2">
    <source>
        <dbReference type="Proteomes" id="UP000192746"/>
    </source>
</evidence>